<sequence>MGELGTDPSFDPFPDTGMLSAAAAAWAALDAEVAATRAAEEQAAPARAITDRATRTAERDATRQLSMTLPADVAAVLDAARGLVDAQVPLGGPAVVAPALLARVRGLAQLANVVDTALAHAVRAAECAQAAEFDGHKTMRAWLPGHLNIIPATAARVVRAGRTLEQLPRWDTAAREGRVTPDQTATVAKVATPARLAAALDLGVDLHGEDGRRWSSGPWTGSTPTAPNPTPPSSANST</sequence>
<evidence type="ECO:0008006" key="4">
    <source>
        <dbReference type="Google" id="ProtNLM"/>
    </source>
</evidence>
<protein>
    <recommendedName>
        <fullName evidence="4">DUF222 domain-containing protein</fullName>
    </recommendedName>
</protein>
<dbReference type="Proteomes" id="UP000199088">
    <property type="component" value="Unassembled WGS sequence"/>
</dbReference>
<dbReference type="RefSeq" id="WP_091237694.1">
    <property type="nucleotide sequence ID" value="NZ_FNIR01000001.1"/>
</dbReference>
<reference evidence="3" key="1">
    <citation type="submission" date="2016-10" db="EMBL/GenBank/DDBJ databases">
        <authorList>
            <person name="Varghese N."/>
            <person name="Submissions S."/>
        </authorList>
    </citation>
    <scope>NUCLEOTIDE SEQUENCE [LARGE SCALE GENOMIC DNA]</scope>
    <source>
        <strain evidence="3">DSM 45843</strain>
    </source>
</reference>
<evidence type="ECO:0000256" key="1">
    <source>
        <dbReference type="SAM" id="MobiDB-lite"/>
    </source>
</evidence>
<evidence type="ECO:0000313" key="3">
    <source>
        <dbReference type="Proteomes" id="UP000199088"/>
    </source>
</evidence>
<organism evidence="2 3">
    <name type="scientific">Klenkia soli</name>
    <dbReference type="NCBI Taxonomy" id="1052260"/>
    <lineage>
        <taxon>Bacteria</taxon>
        <taxon>Bacillati</taxon>
        <taxon>Actinomycetota</taxon>
        <taxon>Actinomycetes</taxon>
        <taxon>Geodermatophilales</taxon>
        <taxon>Geodermatophilaceae</taxon>
        <taxon>Klenkia</taxon>
    </lineage>
</organism>
<feature type="region of interest" description="Disordered" evidence="1">
    <location>
        <begin position="40"/>
        <end position="63"/>
    </location>
</feature>
<dbReference type="AlphaFoldDB" id="A0A1H0BHD0"/>
<accession>A0A1H0BHD0</accession>
<dbReference type="STRING" id="1052260.SAMN05660199_00023"/>
<evidence type="ECO:0000313" key="2">
    <source>
        <dbReference type="EMBL" id="SDN45038.1"/>
    </source>
</evidence>
<proteinExistence type="predicted"/>
<feature type="region of interest" description="Disordered" evidence="1">
    <location>
        <begin position="209"/>
        <end position="238"/>
    </location>
</feature>
<dbReference type="EMBL" id="FNIR01000001">
    <property type="protein sequence ID" value="SDN45038.1"/>
    <property type="molecule type" value="Genomic_DNA"/>
</dbReference>
<keyword evidence="3" id="KW-1185">Reference proteome</keyword>
<gene>
    <name evidence="2" type="ORF">SAMN05660199_00023</name>
</gene>
<feature type="compositionally biased region" description="Basic and acidic residues" evidence="1">
    <location>
        <begin position="49"/>
        <end position="62"/>
    </location>
</feature>
<name>A0A1H0BHD0_9ACTN</name>